<comment type="caution">
    <text evidence="5">The sequence shown here is derived from an EMBL/GenBank/DDBJ whole genome shotgun (WGS) entry which is preliminary data.</text>
</comment>
<reference evidence="5" key="1">
    <citation type="submission" date="2019-08" db="EMBL/GenBank/DDBJ databases">
        <authorList>
            <person name="Kucharzyk K."/>
            <person name="Murdoch R.W."/>
            <person name="Higgins S."/>
            <person name="Loffler F."/>
        </authorList>
    </citation>
    <scope>NUCLEOTIDE SEQUENCE</scope>
</reference>
<proteinExistence type="predicted"/>
<gene>
    <name evidence="5" type="ORF">SDC9_15904</name>
</gene>
<sequence length="532" mass="58398">MGATNCPETPRQKMISMMYLVLTAMLALNVSVEILQAFVTVGDNMETTNKLFSSKIDNSYYNFERAYSANKEKVGPNWIKAQEVRKSTDEIVKYIDDMQYDLVAYVDGLKGGKVEAKKILAEKGFEGVKSKDNSTSPTRYFIGASETGSGAKAMELRKKIEAYQAKMLTLADPRFVDRLKKMQINTQAKFKNKSGQELNWQMYNFNNTILLADLVILKKLKSEIQNAEFDLVNDLLISVSADDFKFDNVVPKVVAKSNYVMQGDNYEAEVFVAAIDSKTQLRAVARGGSYVSEEGVIKLKFPAGATGNQKYEGTVFVKKSTGEEAYPFSGEYFVAAPAVTISPTNMNVFYIGVDNPVSISAPGVSADQLNVTINGGGGATISKVSAGKYIVNVKTQQEAQIVVSANVGGKVMKQGDMKFRVKKIPAPKAMVGSSDGGRIAKEILVAQGQLKVVMDGFDFPVRYNVTEFQMTFNTGGDGQAPLVSRGARFTPEMISQIQRLRRGNKVYIEGIRAKGPDGDKSVQNPQMIFTIQ</sequence>
<dbReference type="NCBIfam" id="TIGR03517">
    <property type="entry name" value="GldM_gliding"/>
    <property type="match status" value="1"/>
</dbReference>
<evidence type="ECO:0000259" key="1">
    <source>
        <dbReference type="Pfam" id="PF12080"/>
    </source>
</evidence>
<dbReference type="InterPro" id="IPR048406">
    <property type="entry name" value="GldM_Ig-like-2"/>
</dbReference>
<feature type="domain" description="Gliding motility-associated protein GldM C-terminal" evidence="1">
    <location>
        <begin position="425"/>
        <end position="530"/>
    </location>
</feature>
<dbReference type="Pfam" id="PF12081">
    <property type="entry name" value="GldM_1st"/>
    <property type="match status" value="1"/>
</dbReference>
<accession>A0A644TWS6</accession>
<dbReference type="Pfam" id="PF21601">
    <property type="entry name" value="GldM_2nd"/>
    <property type="match status" value="1"/>
</dbReference>
<name>A0A644TWS6_9ZZZZ</name>
<evidence type="ECO:0000313" key="5">
    <source>
        <dbReference type="EMBL" id="MPL70151.1"/>
    </source>
</evidence>
<evidence type="ECO:0000259" key="2">
    <source>
        <dbReference type="Pfam" id="PF12081"/>
    </source>
</evidence>
<dbReference type="Pfam" id="PF21602">
    <property type="entry name" value="GldM_3rd"/>
    <property type="match status" value="1"/>
</dbReference>
<feature type="domain" description="Gliding motility-associated protein GldM second immunoglobulin-like" evidence="4">
    <location>
        <begin position="339"/>
        <end position="422"/>
    </location>
</feature>
<dbReference type="InterPro" id="IPR022720">
    <property type="entry name" value="Motility-assoc_prot_GldM_N"/>
</dbReference>
<evidence type="ECO:0008006" key="6">
    <source>
        <dbReference type="Google" id="ProtNLM"/>
    </source>
</evidence>
<dbReference type="InterPro" id="IPR019859">
    <property type="entry name" value="Motility-assoc_prot_GldM"/>
</dbReference>
<dbReference type="InterPro" id="IPR048405">
    <property type="entry name" value="GldM_Ig-like-1"/>
</dbReference>
<dbReference type="AlphaFoldDB" id="A0A644TWS6"/>
<evidence type="ECO:0000259" key="4">
    <source>
        <dbReference type="Pfam" id="PF21602"/>
    </source>
</evidence>
<feature type="domain" description="Gliding motility-associated protein GldM first immunoglobulin-like" evidence="3">
    <location>
        <begin position="241"/>
        <end position="335"/>
    </location>
</feature>
<dbReference type="InterPro" id="IPR022719">
    <property type="entry name" value="Motility-assoc_prot_GldM_C"/>
</dbReference>
<dbReference type="Pfam" id="PF12080">
    <property type="entry name" value="GldM_4th"/>
    <property type="match status" value="1"/>
</dbReference>
<organism evidence="5">
    <name type="scientific">bioreactor metagenome</name>
    <dbReference type="NCBI Taxonomy" id="1076179"/>
    <lineage>
        <taxon>unclassified sequences</taxon>
        <taxon>metagenomes</taxon>
        <taxon>ecological metagenomes</taxon>
    </lineage>
</organism>
<evidence type="ECO:0000259" key="3">
    <source>
        <dbReference type="Pfam" id="PF21601"/>
    </source>
</evidence>
<feature type="domain" description="Gliding motility-associated protein GldM N-terminal" evidence="2">
    <location>
        <begin position="33"/>
        <end position="236"/>
    </location>
</feature>
<protein>
    <recommendedName>
        <fullName evidence="6">Gliding motility-associated protein GldM</fullName>
    </recommendedName>
</protein>
<dbReference type="EMBL" id="VSSQ01000051">
    <property type="protein sequence ID" value="MPL70151.1"/>
    <property type="molecule type" value="Genomic_DNA"/>
</dbReference>